<evidence type="ECO:0000256" key="5">
    <source>
        <dbReference type="ARBA" id="ARBA00022723"/>
    </source>
</evidence>
<dbReference type="InterPro" id="IPR020610">
    <property type="entry name" value="Thiolase_AS"/>
</dbReference>
<keyword evidence="7" id="KW-0630">Potassium</keyword>
<reference evidence="13" key="1">
    <citation type="submission" date="2020-09" db="EMBL/GenBank/DDBJ databases">
        <authorList>
            <person name="Kim M.K."/>
        </authorList>
    </citation>
    <scope>NUCLEOTIDE SEQUENCE</scope>
    <source>
        <strain evidence="13">BT704</strain>
    </source>
</reference>
<dbReference type="CDD" id="cd00751">
    <property type="entry name" value="thiolase"/>
    <property type="match status" value="1"/>
</dbReference>
<dbReference type="RefSeq" id="WP_191038592.1">
    <property type="nucleotide sequence ID" value="NZ_JACXAA010000002.1"/>
</dbReference>
<keyword evidence="4 10" id="KW-0808">Transferase</keyword>
<comment type="similarity">
    <text evidence="1 10">Belongs to the thiolase-like superfamily. Thiolase family.</text>
</comment>
<dbReference type="FunFam" id="3.40.47.10:FF:000007">
    <property type="entry name" value="acetyl-CoA acetyltransferase, mitochondrial"/>
    <property type="match status" value="1"/>
</dbReference>
<dbReference type="InterPro" id="IPR002155">
    <property type="entry name" value="Thiolase"/>
</dbReference>
<evidence type="ECO:0000313" key="14">
    <source>
        <dbReference type="Proteomes" id="UP000653797"/>
    </source>
</evidence>
<keyword evidence="14" id="KW-1185">Reference proteome</keyword>
<proteinExistence type="inferred from homology"/>
<comment type="caution">
    <text evidence="13">The sequence shown here is derived from an EMBL/GenBank/DDBJ whole genome shotgun (WGS) entry which is preliminary data.</text>
</comment>
<evidence type="ECO:0000256" key="8">
    <source>
        <dbReference type="ARBA" id="ARBA00023315"/>
    </source>
</evidence>
<evidence type="ECO:0000256" key="4">
    <source>
        <dbReference type="ARBA" id="ARBA00022679"/>
    </source>
</evidence>
<dbReference type="PANTHER" id="PTHR18919:SF156">
    <property type="entry name" value="ACETYL-COA ACETYLTRANSFERASE, MITOCHONDRIAL"/>
    <property type="match status" value="1"/>
</dbReference>
<evidence type="ECO:0000256" key="10">
    <source>
        <dbReference type="RuleBase" id="RU003557"/>
    </source>
</evidence>
<evidence type="ECO:0000256" key="1">
    <source>
        <dbReference type="ARBA" id="ARBA00010982"/>
    </source>
</evidence>
<dbReference type="PIRSF" id="PIRSF000429">
    <property type="entry name" value="Ac-CoA_Ac_transf"/>
    <property type="match status" value="1"/>
</dbReference>
<feature type="active site" description="Proton acceptor" evidence="9">
    <location>
        <position position="347"/>
    </location>
</feature>
<dbReference type="SUPFAM" id="SSF53901">
    <property type="entry name" value="Thiolase-like"/>
    <property type="match status" value="2"/>
</dbReference>
<dbReference type="InterPro" id="IPR020613">
    <property type="entry name" value="Thiolase_CS"/>
</dbReference>
<dbReference type="AlphaFoldDB" id="A0A927B069"/>
<dbReference type="EC" id="2.3.1.9" evidence="3"/>
<accession>A0A927B069</accession>
<sequence length="391" mass="40775">MNEVVIVSAVRTPIGSFGGVLSTLSAVDLGAAAIRGALSRAGVQADQVQEVYMGNVVSANLGQAPAKQAALKAGLPPTVPCTTINKVCASGTKAIMLAAQAIQLGQADIVVAGGMESMSNTPYYVPKARFGYKYGNAELVDGLARDGLVDAYDQCAMGVFADQTAEKYGISRQEQDAYTTQSYRRAEASTQNGQFNTEIVPVEVTSRKGNVTVSEDEEYTNVIYDKIPTLKAAFTPSGTVTPASSSPISDGASALVVMSRRKADELGLKPLARILSYADAEQEPQWFTTAPTKAVPLALERAGLTAGDIDFFEVNEAFAVVPLAFSKILTIPQEKLNVFGGAVSLGHPLGASGARIVTTLTNVLQQNNGRYGAVGICNGGGGASALVIEKL</sequence>
<comment type="subunit">
    <text evidence="2">Homotetramer.</text>
</comment>
<dbReference type="InterPro" id="IPR016039">
    <property type="entry name" value="Thiolase-like"/>
</dbReference>
<dbReference type="PROSITE" id="PS00099">
    <property type="entry name" value="THIOLASE_3"/>
    <property type="match status" value="1"/>
</dbReference>
<evidence type="ECO:0000256" key="3">
    <source>
        <dbReference type="ARBA" id="ARBA00012705"/>
    </source>
</evidence>
<keyword evidence="8 10" id="KW-0012">Acyltransferase</keyword>
<dbReference type="NCBIfam" id="TIGR01930">
    <property type="entry name" value="AcCoA-C-Actrans"/>
    <property type="match status" value="1"/>
</dbReference>
<evidence type="ECO:0000313" key="13">
    <source>
        <dbReference type="EMBL" id="MBD2752984.1"/>
    </source>
</evidence>
<gene>
    <name evidence="13" type="ORF">IC230_08795</name>
</gene>
<name>A0A927B069_9BACT</name>
<evidence type="ECO:0000256" key="7">
    <source>
        <dbReference type="ARBA" id="ARBA00022958"/>
    </source>
</evidence>
<feature type="domain" description="Thiolase C-terminal" evidence="12">
    <location>
        <begin position="268"/>
        <end position="390"/>
    </location>
</feature>
<dbReference type="Pfam" id="PF02803">
    <property type="entry name" value="Thiolase_C"/>
    <property type="match status" value="1"/>
</dbReference>
<dbReference type="GO" id="GO:0046872">
    <property type="term" value="F:metal ion binding"/>
    <property type="evidence" value="ECO:0007669"/>
    <property type="project" value="UniProtKB-KW"/>
</dbReference>
<dbReference type="PROSITE" id="PS00737">
    <property type="entry name" value="THIOLASE_2"/>
    <property type="match status" value="1"/>
</dbReference>
<evidence type="ECO:0000259" key="12">
    <source>
        <dbReference type="Pfam" id="PF02803"/>
    </source>
</evidence>
<feature type="active site" description="Proton acceptor" evidence="9">
    <location>
        <position position="377"/>
    </location>
</feature>
<dbReference type="InterPro" id="IPR020617">
    <property type="entry name" value="Thiolase_C"/>
</dbReference>
<evidence type="ECO:0000256" key="6">
    <source>
        <dbReference type="ARBA" id="ARBA00022946"/>
    </source>
</evidence>
<keyword evidence="6" id="KW-0809">Transit peptide</keyword>
<dbReference type="GO" id="GO:0003985">
    <property type="term" value="F:acetyl-CoA C-acetyltransferase activity"/>
    <property type="evidence" value="ECO:0007669"/>
    <property type="project" value="UniProtKB-EC"/>
</dbReference>
<dbReference type="EMBL" id="JACXAA010000002">
    <property type="protein sequence ID" value="MBD2752984.1"/>
    <property type="molecule type" value="Genomic_DNA"/>
</dbReference>
<dbReference type="InterPro" id="IPR020616">
    <property type="entry name" value="Thiolase_N"/>
</dbReference>
<evidence type="ECO:0000259" key="11">
    <source>
        <dbReference type="Pfam" id="PF00108"/>
    </source>
</evidence>
<dbReference type="Pfam" id="PF00108">
    <property type="entry name" value="Thiolase_N"/>
    <property type="match status" value="1"/>
</dbReference>
<feature type="domain" description="Thiolase N-terminal" evidence="11">
    <location>
        <begin position="4"/>
        <end position="260"/>
    </location>
</feature>
<keyword evidence="5" id="KW-0479">Metal-binding</keyword>
<evidence type="ECO:0000256" key="2">
    <source>
        <dbReference type="ARBA" id="ARBA00011881"/>
    </source>
</evidence>
<organism evidence="13 14">
    <name type="scientific">Spirosoma validum</name>
    <dbReference type="NCBI Taxonomy" id="2771355"/>
    <lineage>
        <taxon>Bacteria</taxon>
        <taxon>Pseudomonadati</taxon>
        <taxon>Bacteroidota</taxon>
        <taxon>Cytophagia</taxon>
        <taxon>Cytophagales</taxon>
        <taxon>Cytophagaceae</taxon>
        <taxon>Spirosoma</taxon>
    </lineage>
</organism>
<protein>
    <recommendedName>
        <fullName evidence="3">acetyl-CoA C-acetyltransferase</fullName>
        <ecNumber evidence="3">2.3.1.9</ecNumber>
    </recommendedName>
</protein>
<evidence type="ECO:0000256" key="9">
    <source>
        <dbReference type="PIRSR" id="PIRSR000429-1"/>
    </source>
</evidence>
<dbReference type="Proteomes" id="UP000653797">
    <property type="component" value="Unassembled WGS sequence"/>
</dbReference>
<dbReference type="PANTHER" id="PTHR18919">
    <property type="entry name" value="ACETYL-COA C-ACYLTRANSFERASE"/>
    <property type="match status" value="1"/>
</dbReference>
<dbReference type="GO" id="GO:0006635">
    <property type="term" value="P:fatty acid beta-oxidation"/>
    <property type="evidence" value="ECO:0007669"/>
    <property type="project" value="TreeGrafter"/>
</dbReference>
<dbReference type="Gene3D" id="3.40.47.10">
    <property type="match status" value="1"/>
</dbReference>
<feature type="active site" description="Acyl-thioester intermediate" evidence="9">
    <location>
        <position position="88"/>
    </location>
</feature>